<comment type="caution">
    <text evidence="1">The sequence shown here is derived from an EMBL/GenBank/DDBJ whole genome shotgun (WGS) entry which is preliminary data.</text>
</comment>
<reference evidence="1 2" key="1">
    <citation type="submission" date="2024-04" db="EMBL/GenBank/DDBJ databases">
        <title>Phyllosticta paracitricarpa is synonymous to the EU quarantine fungus P. citricarpa based on phylogenomic analyses.</title>
        <authorList>
            <consortium name="Lawrence Berkeley National Laboratory"/>
            <person name="Van Ingen-Buijs V.A."/>
            <person name="Van Westerhoven A.C."/>
            <person name="Haridas S."/>
            <person name="Skiadas P."/>
            <person name="Martin F."/>
            <person name="Groenewald J.Z."/>
            <person name="Crous P.W."/>
            <person name="Seidl M.F."/>
        </authorList>
    </citation>
    <scope>NUCLEOTIDE SEQUENCE [LARGE SCALE GENOMIC DNA]</scope>
    <source>
        <strain evidence="1 2">CBS 123374</strain>
    </source>
</reference>
<accession>A0ABR1YRT9</accession>
<protein>
    <recommendedName>
        <fullName evidence="3">Secreted protein</fullName>
    </recommendedName>
</protein>
<proteinExistence type="predicted"/>
<gene>
    <name evidence="1" type="ORF">HDK90DRAFT_201823</name>
</gene>
<evidence type="ECO:0000313" key="2">
    <source>
        <dbReference type="Proteomes" id="UP001492380"/>
    </source>
</evidence>
<evidence type="ECO:0008006" key="3">
    <source>
        <dbReference type="Google" id="ProtNLM"/>
    </source>
</evidence>
<dbReference type="EMBL" id="JBBWRZ010000004">
    <property type="protein sequence ID" value="KAK8237711.1"/>
    <property type="molecule type" value="Genomic_DNA"/>
</dbReference>
<organism evidence="1 2">
    <name type="scientific">Phyllosticta capitalensis</name>
    <dbReference type="NCBI Taxonomy" id="121624"/>
    <lineage>
        <taxon>Eukaryota</taxon>
        <taxon>Fungi</taxon>
        <taxon>Dikarya</taxon>
        <taxon>Ascomycota</taxon>
        <taxon>Pezizomycotina</taxon>
        <taxon>Dothideomycetes</taxon>
        <taxon>Dothideomycetes incertae sedis</taxon>
        <taxon>Botryosphaeriales</taxon>
        <taxon>Phyllostictaceae</taxon>
        <taxon>Phyllosticta</taxon>
    </lineage>
</organism>
<evidence type="ECO:0000313" key="1">
    <source>
        <dbReference type="EMBL" id="KAK8237711.1"/>
    </source>
</evidence>
<keyword evidence="2" id="KW-1185">Reference proteome</keyword>
<name>A0ABR1YRT9_9PEZI</name>
<dbReference type="Proteomes" id="UP001492380">
    <property type="component" value="Unassembled WGS sequence"/>
</dbReference>
<sequence>MELAAVVVPLVTVFGSCESRDVSVRNSTGPGHPWCHRRSCVVTDCRKRPLFRETRKQLPRLDMVYSGRQKLAEKPGGVRGKIRDRTSAAWTQRHVASPGHLVSSIALEAPSVFCCINRSLRITVPHTIVRCRETSTPKLCQGA</sequence>